<feature type="region of interest" description="Disordered" evidence="1">
    <location>
        <begin position="1"/>
        <end position="45"/>
    </location>
</feature>
<dbReference type="AlphaFoldDB" id="A0AA39YRS6"/>
<feature type="compositionally biased region" description="Basic residues" evidence="1">
    <location>
        <begin position="128"/>
        <end position="151"/>
    </location>
</feature>
<organism evidence="2 3">
    <name type="scientific">Cercophora newfieldiana</name>
    <dbReference type="NCBI Taxonomy" id="92897"/>
    <lineage>
        <taxon>Eukaryota</taxon>
        <taxon>Fungi</taxon>
        <taxon>Dikarya</taxon>
        <taxon>Ascomycota</taxon>
        <taxon>Pezizomycotina</taxon>
        <taxon>Sordariomycetes</taxon>
        <taxon>Sordariomycetidae</taxon>
        <taxon>Sordariales</taxon>
        <taxon>Lasiosphaeriaceae</taxon>
        <taxon>Cercophora</taxon>
    </lineage>
</organism>
<comment type="caution">
    <text evidence="2">The sequence shown here is derived from an EMBL/GenBank/DDBJ whole genome shotgun (WGS) entry which is preliminary data.</text>
</comment>
<name>A0AA39YRS6_9PEZI</name>
<dbReference type="Proteomes" id="UP001174936">
    <property type="component" value="Unassembled WGS sequence"/>
</dbReference>
<protein>
    <submittedName>
        <fullName evidence="2">Uncharacterized protein</fullName>
    </submittedName>
</protein>
<proteinExistence type="predicted"/>
<accession>A0AA39YRS6</accession>
<evidence type="ECO:0000256" key="1">
    <source>
        <dbReference type="SAM" id="MobiDB-lite"/>
    </source>
</evidence>
<sequence>MRAHTHADTDPGFQNKNLEKRRCGKLITPKPKKNQNQNPKTGRAVDRAVGESLPFLPSLPLLNRNRGHIRPIFCSPKPCFSPALVSRPTSSPLRSCLAEWARLTASRLGPRGRVRYPKQATAIPRQGQFRRQRRRRRRRRSRTRRGKRREKKRISSFLFVSMKKKGKQTYRWDDQPRRQPCPVLLRSYALLPLSSCSCPRRLIDRYMDDTNPAPFPPYWRLKKACHIKPRSVALHHAALLPSHLPARPTPPTALRLVPHSRTSYFKCCVPQSNLIRTTTKSLLSKANQDNAHGIVSVRPSACR</sequence>
<reference evidence="2" key="1">
    <citation type="submission" date="2023-06" db="EMBL/GenBank/DDBJ databases">
        <title>Genome-scale phylogeny and comparative genomics of the fungal order Sordariales.</title>
        <authorList>
            <consortium name="Lawrence Berkeley National Laboratory"/>
            <person name="Hensen N."/>
            <person name="Bonometti L."/>
            <person name="Westerberg I."/>
            <person name="Brannstrom I.O."/>
            <person name="Guillou S."/>
            <person name="Cros-Aarteil S."/>
            <person name="Calhoun S."/>
            <person name="Haridas S."/>
            <person name="Kuo A."/>
            <person name="Mondo S."/>
            <person name="Pangilinan J."/>
            <person name="Riley R."/>
            <person name="Labutti K."/>
            <person name="Andreopoulos B."/>
            <person name="Lipzen A."/>
            <person name="Chen C."/>
            <person name="Yanf M."/>
            <person name="Daum C."/>
            <person name="Ng V."/>
            <person name="Clum A."/>
            <person name="Steindorff A."/>
            <person name="Ohm R."/>
            <person name="Martin F."/>
            <person name="Silar P."/>
            <person name="Natvig D."/>
            <person name="Lalanne C."/>
            <person name="Gautier V."/>
            <person name="Ament-Velasquez S.L."/>
            <person name="Kruys A."/>
            <person name="Hutchinson M.I."/>
            <person name="Powell A.J."/>
            <person name="Barry K."/>
            <person name="Miller A.N."/>
            <person name="Grigoriev I.V."/>
            <person name="Debuchy R."/>
            <person name="Gladieux P."/>
            <person name="Thoren M.H."/>
            <person name="Johannesson H."/>
        </authorList>
    </citation>
    <scope>NUCLEOTIDE SEQUENCE</scope>
    <source>
        <strain evidence="2">SMH2532-1</strain>
    </source>
</reference>
<gene>
    <name evidence="2" type="ORF">B0T16DRAFT_60701</name>
</gene>
<evidence type="ECO:0000313" key="2">
    <source>
        <dbReference type="EMBL" id="KAK0657451.1"/>
    </source>
</evidence>
<feature type="region of interest" description="Disordered" evidence="1">
    <location>
        <begin position="117"/>
        <end position="151"/>
    </location>
</feature>
<dbReference type="EMBL" id="JAULSV010000001">
    <property type="protein sequence ID" value="KAK0657451.1"/>
    <property type="molecule type" value="Genomic_DNA"/>
</dbReference>
<evidence type="ECO:0000313" key="3">
    <source>
        <dbReference type="Proteomes" id="UP001174936"/>
    </source>
</evidence>
<keyword evidence="3" id="KW-1185">Reference proteome</keyword>